<feature type="domain" description="Multidrug resistance protein MdtA-like alpha-helical hairpin" evidence="3">
    <location>
        <begin position="106"/>
        <end position="175"/>
    </location>
</feature>
<dbReference type="Pfam" id="PF25967">
    <property type="entry name" value="RND-MFP_C"/>
    <property type="match status" value="1"/>
</dbReference>
<dbReference type="PANTHER" id="PTHR30158">
    <property type="entry name" value="ACRA/E-RELATED COMPONENT OF DRUG EFFLUX TRANSPORTER"/>
    <property type="match status" value="1"/>
</dbReference>
<dbReference type="Proteomes" id="UP001207930">
    <property type="component" value="Unassembled WGS sequence"/>
</dbReference>
<evidence type="ECO:0000313" key="8">
    <source>
        <dbReference type="Proteomes" id="UP001207930"/>
    </source>
</evidence>
<dbReference type="NCBIfam" id="TIGR01730">
    <property type="entry name" value="RND_mfp"/>
    <property type="match status" value="1"/>
</dbReference>
<organism evidence="7 8">
    <name type="scientific">Luteolibacter flavescens</name>
    <dbReference type="NCBI Taxonomy" id="1859460"/>
    <lineage>
        <taxon>Bacteria</taxon>
        <taxon>Pseudomonadati</taxon>
        <taxon>Verrucomicrobiota</taxon>
        <taxon>Verrucomicrobiia</taxon>
        <taxon>Verrucomicrobiales</taxon>
        <taxon>Verrucomicrobiaceae</taxon>
        <taxon>Luteolibacter</taxon>
    </lineage>
</organism>
<dbReference type="Gene3D" id="2.40.420.20">
    <property type="match status" value="1"/>
</dbReference>
<dbReference type="EMBL" id="JAPDDS010000001">
    <property type="protein sequence ID" value="MCW1883404.1"/>
    <property type="molecule type" value="Genomic_DNA"/>
</dbReference>
<feature type="domain" description="Multidrug resistance protein MdtA-like C-terminal permuted SH3" evidence="6">
    <location>
        <begin position="307"/>
        <end position="365"/>
    </location>
</feature>
<dbReference type="Gene3D" id="2.40.30.170">
    <property type="match status" value="1"/>
</dbReference>
<evidence type="ECO:0000313" key="7">
    <source>
        <dbReference type="EMBL" id="MCW1883404.1"/>
    </source>
</evidence>
<dbReference type="Gene3D" id="1.10.287.470">
    <property type="entry name" value="Helix hairpin bin"/>
    <property type="match status" value="1"/>
</dbReference>
<comment type="caution">
    <text evidence="7">The sequence shown here is derived from an EMBL/GenBank/DDBJ whole genome shotgun (WGS) entry which is preliminary data.</text>
</comment>
<dbReference type="RefSeq" id="WP_264499365.1">
    <property type="nucleotide sequence ID" value="NZ_JAPDDS010000001.1"/>
</dbReference>
<evidence type="ECO:0000259" key="5">
    <source>
        <dbReference type="Pfam" id="PF25944"/>
    </source>
</evidence>
<dbReference type="InterPro" id="IPR006143">
    <property type="entry name" value="RND_pump_MFP"/>
</dbReference>
<dbReference type="PANTHER" id="PTHR30158:SF24">
    <property type="entry name" value="HLYD FAMILY SECRETION PROTEIN"/>
    <property type="match status" value="1"/>
</dbReference>
<protein>
    <submittedName>
        <fullName evidence="7">Efflux RND transporter periplasmic adaptor subunit</fullName>
    </submittedName>
</protein>
<evidence type="ECO:0000259" key="4">
    <source>
        <dbReference type="Pfam" id="PF25917"/>
    </source>
</evidence>
<accession>A0ABT3FIK9</accession>
<evidence type="ECO:0000259" key="6">
    <source>
        <dbReference type="Pfam" id="PF25967"/>
    </source>
</evidence>
<sequence>MNSNPLLFTTLVVALGLPLASCRKKDEQAPAAEAAPQTMPVTVKTITPQSVTVKSSQPGRLEAYRQAEIRARVPGIVMERTYEEGQEVKAGTALFRIDPAPFKAALDAATAALEEGEASLALAQDKKQRYSALVTGNAISARDMTEAESEEKQALARIGSAKADVETAKLRLDYATVTAPIDGRARRAEVTEGALVGEDSPTLLTTVEQIDPIYVNFSQPVSEVIALRKAMRDGSMSGHKTDEIEVEITLGDGSVYPRKGKLIFADLAVDAGTDSVQLRALVPNPDRELFPGMYVRVNMDVATEKEAILIPRDSLMRTNDGAMVMVVNEKNEVVATPVQTKEMHDGQWHVTSGLKGGDRVIIENAAYAPVGAVVAPTESATKPEAKTE</sequence>
<proteinExistence type="inferred from homology"/>
<feature type="domain" description="Multidrug resistance protein MdtA-like barrel-sandwich hybrid" evidence="4">
    <location>
        <begin position="65"/>
        <end position="205"/>
    </location>
</feature>
<gene>
    <name evidence="7" type="ORF">OKA04_01605</name>
</gene>
<evidence type="ECO:0000259" key="3">
    <source>
        <dbReference type="Pfam" id="PF25876"/>
    </source>
</evidence>
<dbReference type="Pfam" id="PF25876">
    <property type="entry name" value="HH_MFP_RND"/>
    <property type="match status" value="1"/>
</dbReference>
<dbReference type="Pfam" id="PF25944">
    <property type="entry name" value="Beta-barrel_RND"/>
    <property type="match status" value="1"/>
</dbReference>
<dbReference type="SUPFAM" id="SSF111369">
    <property type="entry name" value="HlyD-like secretion proteins"/>
    <property type="match status" value="1"/>
</dbReference>
<reference evidence="7 8" key="1">
    <citation type="submission" date="2022-10" db="EMBL/GenBank/DDBJ databases">
        <title>Luteolibacter flavescens strain MCCC 1K03193, whole genome shotgun sequencing project.</title>
        <authorList>
            <person name="Zhao G."/>
            <person name="Shen L."/>
        </authorList>
    </citation>
    <scope>NUCLEOTIDE SEQUENCE [LARGE SCALE GENOMIC DNA]</scope>
    <source>
        <strain evidence="7 8">MCCC 1K03193</strain>
    </source>
</reference>
<dbReference type="Pfam" id="PF25917">
    <property type="entry name" value="BSH_RND"/>
    <property type="match status" value="1"/>
</dbReference>
<dbReference type="InterPro" id="IPR058625">
    <property type="entry name" value="MdtA-like_BSH"/>
</dbReference>
<keyword evidence="8" id="KW-1185">Reference proteome</keyword>
<dbReference type="Gene3D" id="2.40.50.100">
    <property type="match status" value="1"/>
</dbReference>
<comment type="similarity">
    <text evidence="2">Belongs to the membrane fusion protein (MFP) (TC 8.A.1) family.</text>
</comment>
<dbReference type="InterPro" id="IPR058624">
    <property type="entry name" value="MdtA-like_HH"/>
</dbReference>
<dbReference type="InterPro" id="IPR058627">
    <property type="entry name" value="MdtA-like_C"/>
</dbReference>
<evidence type="ECO:0000256" key="1">
    <source>
        <dbReference type="ARBA" id="ARBA00004196"/>
    </source>
</evidence>
<comment type="subcellular location">
    <subcellularLocation>
        <location evidence="1">Cell envelope</location>
    </subcellularLocation>
</comment>
<evidence type="ECO:0000256" key="2">
    <source>
        <dbReference type="ARBA" id="ARBA00009477"/>
    </source>
</evidence>
<dbReference type="InterPro" id="IPR058626">
    <property type="entry name" value="MdtA-like_b-barrel"/>
</dbReference>
<name>A0ABT3FIK9_9BACT</name>
<feature type="domain" description="Multidrug resistance protein MdtA-like beta-barrel" evidence="5">
    <location>
        <begin position="212"/>
        <end position="302"/>
    </location>
</feature>